<dbReference type="EMBL" id="CP104758">
    <property type="protein sequence ID" value="WBG91139.1"/>
    <property type="molecule type" value="Genomic_DNA"/>
</dbReference>
<sequence length="147" mass="16659">MALFSNTLRLTVNGGSMVRKETAPFENPWLSAIDSTEKKLTRYASFALLHPVSETPCSVWLARYPRAPFAQKRLPRANDWLCVRNAQRSPLKALPEEEYQQLMPTLARINQRLAAKKSAITTTHCPDESVEVALRAVRKLRAGRLKQ</sequence>
<dbReference type="AlphaFoldDB" id="A0AAJ5QKV3"/>
<protein>
    <submittedName>
        <fullName evidence="1">Uncharacterized protein</fullName>
    </submittedName>
</protein>
<dbReference type="RefSeq" id="WP_269949746.1">
    <property type="nucleotide sequence ID" value="NZ_CP104758.1"/>
</dbReference>
<accession>A0AAJ5QKV3</accession>
<evidence type="ECO:0000313" key="2">
    <source>
        <dbReference type="Proteomes" id="UP001211544"/>
    </source>
</evidence>
<dbReference type="KEGG" id="kpie:N5580_00810"/>
<keyword evidence="2" id="KW-1185">Reference proteome</keyword>
<reference evidence="1 2" key="1">
    <citation type="journal article" date="2022" name="J Glob Antimicrob Resist">
        <title>First complete genome of a multidrug resistant strain of the novel human pathogen Kalamiella piersonii (GABEKP28) identified in human saliva.</title>
        <authorList>
            <person name="McDonagh F."/>
            <person name="Singh N.K."/>
            <person name="Venkateswaran K."/>
            <person name="Lonappan A.M."/>
            <person name="Hallahan B."/>
            <person name="Tuohy A."/>
            <person name="Burke L."/>
            <person name="Kovarova A."/>
            <person name="Miliotis G."/>
        </authorList>
    </citation>
    <scope>NUCLEOTIDE SEQUENCE [LARGE SCALE GENOMIC DNA]</scope>
    <source>
        <strain evidence="1 2">GABEKP28</strain>
    </source>
</reference>
<evidence type="ECO:0000313" key="1">
    <source>
        <dbReference type="EMBL" id="WBG91139.1"/>
    </source>
</evidence>
<organism evidence="1 2">
    <name type="scientific">Pantoea piersonii</name>
    <dbReference type="NCBI Taxonomy" id="2364647"/>
    <lineage>
        <taxon>Bacteria</taxon>
        <taxon>Pseudomonadati</taxon>
        <taxon>Pseudomonadota</taxon>
        <taxon>Gammaproteobacteria</taxon>
        <taxon>Enterobacterales</taxon>
        <taxon>Erwiniaceae</taxon>
        <taxon>Pantoea</taxon>
    </lineage>
</organism>
<name>A0AAJ5QKV3_9GAMM</name>
<dbReference type="Proteomes" id="UP001211544">
    <property type="component" value="Chromosome"/>
</dbReference>
<proteinExistence type="predicted"/>
<gene>
    <name evidence="1" type="ORF">N5580_00810</name>
</gene>